<feature type="transmembrane region" description="Helical" evidence="8">
    <location>
        <begin position="239"/>
        <end position="263"/>
    </location>
</feature>
<dbReference type="Pfam" id="PF01032">
    <property type="entry name" value="FecCD"/>
    <property type="match status" value="1"/>
</dbReference>
<feature type="transmembrane region" description="Helical" evidence="8">
    <location>
        <begin position="60"/>
        <end position="81"/>
    </location>
</feature>
<dbReference type="RefSeq" id="WP_229745184.1">
    <property type="nucleotide sequence ID" value="NZ_BMFY01000014.1"/>
</dbReference>
<dbReference type="InterPro" id="IPR000522">
    <property type="entry name" value="ABC_transptr_permease_BtuC"/>
</dbReference>
<evidence type="ECO:0000256" key="4">
    <source>
        <dbReference type="ARBA" id="ARBA00022475"/>
    </source>
</evidence>
<evidence type="ECO:0000313" key="9">
    <source>
        <dbReference type="EMBL" id="GGA23617.1"/>
    </source>
</evidence>
<protein>
    <submittedName>
        <fullName evidence="9">ABC transporter permease</fullName>
    </submittedName>
</protein>
<dbReference type="AlphaFoldDB" id="A0A8J2XLP1"/>
<proteinExistence type="inferred from homology"/>
<keyword evidence="10" id="KW-1185">Reference proteome</keyword>
<dbReference type="PANTHER" id="PTHR30472:SF67">
    <property type="entry name" value="PERMEASE OF ABC TRANSPORTER-RELATED"/>
    <property type="match status" value="1"/>
</dbReference>
<evidence type="ECO:0000313" key="10">
    <source>
        <dbReference type="Proteomes" id="UP000616114"/>
    </source>
</evidence>
<evidence type="ECO:0000256" key="3">
    <source>
        <dbReference type="ARBA" id="ARBA00022448"/>
    </source>
</evidence>
<dbReference type="Proteomes" id="UP000616114">
    <property type="component" value="Unassembled WGS sequence"/>
</dbReference>
<evidence type="ECO:0000256" key="6">
    <source>
        <dbReference type="ARBA" id="ARBA00022989"/>
    </source>
</evidence>
<keyword evidence="5 8" id="KW-0812">Transmembrane</keyword>
<evidence type="ECO:0000256" key="2">
    <source>
        <dbReference type="ARBA" id="ARBA00007935"/>
    </source>
</evidence>
<dbReference type="GO" id="GO:0022857">
    <property type="term" value="F:transmembrane transporter activity"/>
    <property type="evidence" value="ECO:0007669"/>
    <property type="project" value="InterPro"/>
</dbReference>
<name>A0A8J2XLP1_9MICO</name>
<dbReference type="Gene3D" id="1.10.3470.10">
    <property type="entry name" value="ABC transporter involved in vitamin B12 uptake, BtuC"/>
    <property type="match status" value="1"/>
</dbReference>
<dbReference type="PANTHER" id="PTHR30472">
    <property type="entry name" value="FERRIC ENTEROBACTIN TRANSPORT SYSTEM PERMEASE PROTEIN"/>
    <property type="match status" value="1"/>
</dbReference>
<dbReference type="EMBL" id="BMFY01000014">
    <property type="protein sequence ID" value="GGA23617.1"/>
    <property type="molecule type" value="Genomic_DNA"/>
</dbReference>
<dbReference type="CDD" id="cd06550">
    <property type="entry name" value="TM_ABC_iron-siderophores_like"/>
    <property type="match status" value="1"/>
</dbReference>
<feature type="transmembrane region" description="Helical" evidence="8">
    <location>
        <begin position="148"/>
        <end position="172"/>
    </location>
</feature>
<comment type="caution">
    <text evidence="9">The sequence shown here is derived from an EMBL/GenBank/DDBJ whole genome shotgun (WGS) entry which is preliminary data.</text>
</comment>
<keyword evidence="6 8" id="KW-1133">Transmembrane helix</keyword>
<keyword evidence="4" id="KW-1003">Cell membrane</keyword>
<dbReference type="FunFam" id="1.10.3470.10:FF:000001">
    <property type="entry name" value="Vitamin B12 ABC transporter permease BtuC"/>
    <property type="match status" value="1"/>
</dbReference>
<reference evidence="9" key="1">
    <citation type="journal article" date="2014" name="Int. J. Syst. Evol. Microbiol.">
        <title>Complete genome sequence of Corynebacterium casei LMG S-19264T (=DSM 44701T), isolated from a smear-ripened cheese.</title>
        <authorList>
            <consortium name="US DOE Joint Genome Institute (JGI-PGF)"/>
            <person name="Walter F."/>
            <person name="Albersmeier A."/>
            <person name="Kalinowski J."/>
            <person name="Ruckert C."/>
        </authorList>
    </citation>
    <scope>NUCLEOTIDE SEQUENCE</scope>
    <source>
        <strain evidence="9">CGMCC 1.12785</strain>
    </source>
</reference>
<dbReference type="GO" id="GO:0033214">
    <property type="term" value="P:siderophore-iron import into cell"/>
    <property type="evidence" value="ECO:0007669"/>
    <property type="project" value="TreeGrafter"/>
</dbReference>
<evidence type="ECO:0000256" key="8">
    <source>
        <dbReference type="SAM" id="Phobius"/>
    </source>
</evidence>
<feature type="transmembrane region" description="Helical" evidence="8">
    <location>
        <begin position="115"/>
        <end position="136"/>
    </location>
</feature>
<feature type="transmembrane region" description="Helical" evidence="8">
    <location>
        <begin position="310"/>
        <end position="329"/>
    </location>
</feature>
<dbReference type="SUPFAM" id="SSF81345">
    <property type="entry name" value="ABC transporter involved in vitamin B12 uptake, BtuC"/>
    <property type="match status" value="1"/>
</dbReference>
<sequence>MLVPGSVLVTAAGIAAGPVPIPLSSLTRILGHELGFGPAELGAELESHRNIVMSTRIPRVLLGFAVGAGLALAGCVVQVLVRNILAEPYLLGISSGATAGAAASILFGYGSALGVWGLTGSAFAGAIAAIVLVLAVSGIGGTANSTRLILAGIAVSFMLAALTNFMVFASQGQSGARSVLFWMLGSLQQARWEQLAPTWLTVVLAGAVFWLWSRRLDALALGDDASRSLGIDAPAFRRLAFLLVAFLVAVVVSVSGSIGFVGLVVPHLARRAVGAVHRLVLPVSALMGGSLLVAADLVARTAFAPRELPLGILTALLGTPLLLILVHRFNRRRNET</sequence>
<keyword evidence="3" id="KW-0813">Transport</keyword>
<dbReference type="GO" id="GO:0005886">
    <property type="term" value="C:plasma membrane"/>
    <property type="evidence" value="ECO:0007669"/>
    <property type="project" value="UniProtKB-SubCell"/>
</dbReference>
<gene>
    <name evidence="9" type="ORF">GCM10011333_28310</name>
</gene>
<dbReference type="InterPro" id="IPR037294">
    <property type="entry name" value="ABC_BtuC-like"/>
</dbReference>
<keyword evidence="7 8" id="KW-0472">Membrane</keyword>
<organism evidence="9 10">
    <name type="scientific">Sediminivirga luteola</name>
    <dbReference type="NCBI Taxonomy" id="1774748"/>
    <lineage>
        <taxon>Bacteria</taxon>
        <taxon>Bacillati</taxon>
        <taxon>Actinomycetota</taxon>
        <taxon>Actinomycetes</taxon>
        <taxon>Micrococcales</taxon>
        <taxon>Brevibacteriaceae</taxon>
        <taxon>Sediminivirga</taxon>
    </lineage>
</organism>
<evidence type="ECO:0000256" key="1">
    <source>
        <dbReference type="ARBA" id="ARBA00004651"/>
    </source>
</evidence>
<feature type="transmembrane region" description="Helical" evidence="8">
    <location>
        <begin position="88"/>
        <end position="109"/>
    </location>
</feature>
<accession>A0A8J2XLP1</accession>
<evidence type="ECO:0000256" key="7">
    <source>
        <dbReference type="ARBA" id="ARBA00023136"/>
    </source>
</evidence>
<evidence type="ECO:0000256" key="5">
    <source>
        <dbReference type="ARBA" id="ARBA00022692"/>
    </source>
</evidence>
<comment type="subcellular location">
    <subcellularLocation>
        <location evidence="1">Cell membrane</location>
        <topology evidence="1">Multi-pass membrane protein</topology>
    </subcellularLocation>
</comment>
<feature type="transmembrane region" description="Helical" evidence="8">
    <location>
        <begin position="192"/>
        <end position="212"/>
    </location>
</feature>
<comment type="similarity">
    <text evidence="2">Belongs to the binding-protein-dependent transport system permease family. FecCD subfamily.</text>
</comment>
<reference evidence="9" key="2">
    <citation type="submission" date="2020-09" db="EMBL/GenBank/DDBJ databases">
        <authorList>
            <person name="Sun Q."/>
            <person name="Zhou Y."/>
        </authorList>
    </citation>
    <scope>NUCLEOTIDE SEQUENCE</scope>
    <source>
        <strain evidence="9">CGMCC 1.12785</strain>
    </source>
</reference>